<keyword evidence="3" id="KW-0175">Coiled coil</keyword>
<evidence type="ECO:0000313" key="6">
    <source>
        <dbReference type="EMBL" id="EAU90302.2"/>
    </source>
</evidence>
<feature type="compositionally biased region" description="Pro residues" evidence="4">
    <location>
        <begin position="768"/>
        <end position="779"/>
    </location>
</feature>
<dbReference type="SMART" id="SM00066">
    <property type="entry name" value="GAL4"/>
    <property type="match status" value="1"/>
</dbReference>
<evidence type="ECO:0000256" key="1">
    <source>
        <dbReference type="ARBA" id="ARBA00004123"/>
    </source>
</evidence>
<dbReference type="Gene3D" id="4.10.240.10">
    <property type="entry name" value="Zn(2)-C6 fungal-type DNA-binding domain"/>
    <property type="match status" value="1"/>
</dbReference>
<feature type="region of interest" description="Disordered" evidence="4">
    <location>
        <begin position="750"/>
        <end position="847"/>
    </location>
</feature>
<reference evidence="6 7" key="1">
    <citation type="journal article" date="2010" name="Proc. Natl. Acad. Sci. U.S.A.">
        <title>Insights into evolution of multicellular fungi from the assembled chromosomes of the mushroom Coprinopsis cinerea (Coprinus cinereus).</title>
        <authorList>
            <person name="Stajich J.E."/>
            <person name="Wilke S.K."/>
            <person name="Ahren D."/>
            <person name="Au C.H."/>
            <person name="Birren B.W."/>
            <person name="Borodovsky M."/>
            <person name="Burns C."/>
            <person name="Canback B."/>
            <person name="Casselton L.A."/>
            <person name="Cheng C.K."/>
            <person name="Deng J."/>
            <person name="Dietrich F.S."/>
            <person name="Fargo D.C."/>
            <person name="Farman M.L."/>
            <person name="Gathman A.C."/>
            <person name="Goldberg J."/>
            <person name="Guigo R."/>
            <person name="Hoegger P.J."/>
            <person name="Hooker J.B."/>
            <person name="Huggins A."/>
            <person name="James T.Y."/>
            <person name="Kamada T."/>
            <person name="Kilaru S."/>
            <person name="Kodira C."/>
            <person name="Kues U."/>
            <person name="Kupfer D."/>
            <person name="Kwan H.S."/>
            <person name="Lomsadze A."/>
            <person name="Li W."/>
            <person name="Lilly W.W."/>
            <person name="Ma L.J."/>
            <person name="Mackey A.J."/>
            <person name="Manning G."/>
            <person name="Martin F."/>
            <person name="Muraguchi H."/>
            <person name="Natvig D.O."/>
            <person name="Palmerini H."/>
            <person name="Ramesh M.A."/>
            <person name="Rehmeyer C.J."/>
            <person name="Roe B.A."/>
            <person name="Shenoy N."/>
            <person name="Stanke M."/>
            <person name="Ter-Hovhannisyan V."/>
            <person name="Tunlid A."/>
            <person name="Velagapudi R."/>
            <person name="Vision T.J."/>
            <person name="Zeng Q."/>
            <person name="Zolan M.E."/>
            <person name="Pukkila P.J."/>
        </authorList>
    </citation>
    <scope>NUCLEOTIDE SEQUENCE [LARGE SCALE GENOMIC DNA]</scope>
    <source>
        <strain evidence="7">Okayama-7 / 130 / ATCC MYA-4618 / FGSC 9003</strain>
    </source>
</reference>
<feature type="compositionally biased region" description="Pro residues" evidence="4">
    <location>
        <begin position="44"/>
        <end position="57"/>
    </location>
</feature>
<feature type="compositionally biased region" description="Polar residues" evidence="4">
    <location>
        <begin position="785"/>
        <end position="798"/>
    </location>
</feature>
<feature type="coiled-coil region" evidence="3">
    <location>
        <begin position="109"/>
        <end position="143"/>
    </location>
</feature>
<dbReference type="EMBL" id="AACS02000007">
    <property type="protein sequence ID" value="EAU90302.2"/>
    <property type="molecule type" value="Genomic_DNA"/>
</dbReference>
<dbReference type="Proteomes" id="UP000001861">
    <property type="component" value="Unassembled WGS sequence"/>
</dbReference>
<feature type="region of interest" description="Disordered" evidence="4">
    <location>
        <begin position="27"/>
        <end position="63"/>
    </location>
</feature>
<feature type="domain" description="Zn(2)-C6 fungal-type" evidence="5">
    <location>
        <begin position="69"/>
        <end position="98"/>
    </location>
</feature>
<evidence type="ECO:0000256" key="4">
    <source>
        <dbReference type="SAM" id="MobiDB-lite"/>
    </source>
</evidence>
<gene>
    <name evidence="6" type="ORF">CC1G_12055</name>
</gene>
<accession>A8N9L7</accession>
<dbReference type="PANTHER" id="PTHR31001:SF56">
    <property type="entry name" value="ZN(2)-C6 FUNGAL-TYPE DOMAIN-CONTAINING PROTEIN"/>
    <property type="match status" value="1"/>
</dbReference>
<feature type="region of interest" description="Disordered" evidence="4">
    <location>
        <begin position="676"/>
        <end position="711"/>
    </location>
</feature>
<dbReference type="GO" id="GO:0000981">
    <property type="term" value="F:DNA-binding transcription factor activity, RNA polymerase II-specific"/>
    <property type="evidence" value="ECO:0007669"/>
    <property type="project" value="InterPro"/>
</dbReference>
<keyword evidence="7" id="KW-1185">Reference proteome</keyword>
<evidence type="ECO:0000313" key="7">
    <source>
        <dbReference type="Proteomes" id="UP000001861"/>
    </source>
</evidence>
<proteinExistence type="predicted"/>
<dbReference type="eggNOG" id="ENOG502SKNS">
    <property type="taxonomic scope" value="Eukaryota"/>
</dbReference>
<dbReference type="STRING" id="240176.A8N9L7"/>
<protein>
    <recommendedName>
        <fullName evidence="5">Zn(2)-C6 fungal-type domain-containing protein</fullName>
    </recommendedName>
</protein>
<dbReference type="HOGENOM" id="CLU_007340_4_1_1"/>
<dbReference type="GO" id="GO:0008270">
    <property type="term" value="F:zinc ion binding"/>
    <property type="evidence" value="ECO:0007669"/>
    <property type="project" value="InterPro"/>
</dbReference>
<dbReference type="PROSITE" id="PS00463">
    <property type="entry name" value="ZN2_CY6_FUNGAL_1"/>
    <property type="match status" value="1"/>
</dbReference>
<keyword evidence="2" id="KW-0539">Nucleus</keyword>
<dbReference type="InParanoid" id="A8N9L7"/>
<sequence length="882" mass="97810">MVANIDLISIEPDLQVFFFLDDHNDDKPMNVDGRPPHHHHHPDPGPPQLPPPPPPPQNVGGTSRKIGLSCAECRRSKLKCDRIFPCQSCVRRGCAGICPEGTLAATKGNKVLMAHAQRLQEEVKTLTAKVNELQAQLAEAGLKDKSAPRFTPPHMVQGMRSVESHERGENGSASIGSLSIGVNGQAKYHGESAGSEYLQDLLPVRDPSMNAVSNLNFVPQSHDQIMYPDDRHPPDLPPDILDLLHAFPFGVKRSTYSKSLFHPFLPDPDRAVHLSNLYFANIGWMYEPISRGDYNTNILDVIYANGQRSLDHIHSHRVSVFFSILANGAVFDQQEEKTSDLAARTYSALARAAFSLDPILVEATCATVQALFLIVRFIYNADRDRNEERWLITGLNCRLAHMIFWELFTWDAWTGVVNGRPAALAVQHTDCQFPDDLEAVPLPNGQDKDLSWHAWKLRYAANILTASSYHVFNPRTPPYEQLLELDKKIRAFPLPAHLRSPVKNSDAGRSWSPDPSKAMQQYCAICTRESNLLYIHRSYFAQALQQKPDNPLHHKYAASVMATYRAATRLIASLRSLYAVHQSPTGHCWYFWSGIFSSCIVLGALVVESPKCTLAGDALRELQDTIPFFEQGSRACRSQGSVPILEKLLHRAMASYQAGSEVQSPSNDVDELRVLGGRKSVIKPPSRAGSPPNSRTGTPASGAHEEDSPQSHIGAEEMLAEYLGHAPPKYEYESQNPHIYSDEGNFATKSSTMVGSAPGPQGYLRPFISPPGAPGPAMGPDPSMNYHQRSPQSSTMSHPGSEHHPQQQQQPPHQWSSNSYSPPPPHNQQPHAHPPTMMYGHPLDVQPPHAYNPTIRYAPGAPPNRTQEEIWRDFMMGYGHAG</sequence>
<dbReference type="InterPro" id="IPR001138">
    <property type="entry name" value="Zn2Cys6_DnaBD"/>
</dbReference>
<dbReference type="VEuPathDB" id="FungiDB:CC1G_12055"/>
<dbReference type="PROSITE" id="PS50048">
    <property type="entry name" value="ZN2_CY6_FUNGAL_2"/>
    <property type="match status" value="1"/>
</dbReference>
<dbReference type="RefSeq" id="XP_001831523.2">
    <property type="nucleotide sequence ID" value="XM_001831471.2"/>
</dbReference>
<evidence type="ECO:0000259" key="5">
    <source>
        <dbReference type="PROSITE" id="PS50048"/>
    </source>
</evidence>
<evidence type="ECO:0000256" key="2">
    <source>
        <dbReference type="ARBA" id="ARBA00023242"/>
    </source>
</evidence>
<dbReference type="InterPro" id="IPR050613">
    <property type="entry name" value="Sec_Metabolite_Reg"/>
</dbReference>
<comment type="caution">
    <text evidence="6">The sequence shown here is derived from an EMBL/GenBank/DDBJ whole genome shotgun (WGS) entry which is preliminary data.</text>
</comment>
<evidence type="ECO:0000256" key="3">
    <source>
        <dbReference type="SAM" id="Coils"/>
    </source>
</evidence>
<dbReference type="PANTHER" id="PTHR31001">
    <property type="entry name" value="UNCHARACTERIZED TRANSCRIPTIONAL REGULATORY PROTEIN"/>
    <property type="match status" value="1"/>
</dbReference>
<dbReference type="KEGG" id="cci:CC1G_12055"/>
<dbReference type="OMA" id="WMYDPIV"/>
<dbReference type="GeneID" id="6007995"/>
<dbReference type="CDD" id="cd12148">
    <property type="entry name" value="fungal_TF_MHR"/>
    <property type="match status" value="1"/>
</dbReference>
<dbReference type="AlphaFoldDB" id="A8N9L7"/>
<name>A8N9L7_COPC7</name>
<dbReference type="SUPFAM" id="SSF57701">
    <property type="entry name" value="Zn2/Cys6 DNA-binding domain"/>
    <property type="match status" value="1"/>
</dbReference>
<comment type="subcellular location">
    <subcellularLocation>
        <location evidence="1">Nucleus</location>
    </subcellularLocation>
</comment>
<feature type="compositionally biased region" description="Low complexity" evidence="4">
    <location>
        <begin position="806"/>
        <end position="820"/>
    </location>
</feature>
<dbReference type="GO" id="GO:0005634">
    <property type="term" value="C:nucleus"/>
    <property type="evidence" value="ECO:0007669"/>
    <property type="project" value="UniProtKB-SubCell"/>
</dbReference>
<dbReference type="InterPro" id="IPR036864">
    <property type="entry name" value="Zn2-C6_fun-type_DNA-bd_sf"/>
</dbReference>
<dbReference type="OrthoDB" id="424974at2759"/>
<organism evidence="6 7">
    <name type="scientific">Coprinopsis cinerea (strain Okayama-7 / 130 / ATCC MYA-4618 / FGSC 9003)</name>
    <name type="common">Inky cap fungus</name>
    <name type="synonym">Hormographiella aspergillata</name>
    <dbReference type="NCBI Taxonomy" id="240176"/>
    <lineage>
        <taxon>Eukaryota</taxon>
        <taxon>Fungi</taxon>
        <taxon>Dikarya</taxon>
        <taxon>Basidiomycota</taxon>
        <taxon>Agaricomycotina</taxon>
        <taxon>Agaricomycetes</taxon>
        <taxon>Agaricomycetidae</taxon>
        <taxon>Agaricales</taxon>
        <taxon>Agaricineae</taxon>
        <taxon>Psathyrellaceae</taxon>
        <taxon>Coprinopsis</taxon>
    </lineage>
</organism>
<dbReference type="CDD" id="cd00067">
    <property type="entry name" value="GAL4"/>
    <property type="match status" value="1"/>
</dbReference>